<organism evidence="1 2">
    <name type="scientific">Bradyrhizobium erythrophlei</name>
    <dbReference type="NCBI Taxonomy" id="1437360"/>
    <lineage>
        <taxon>Bacteria</taxon>
        <taxon>Pseudomonadati</taxon>
        <taxon>Pseudomonadota</taxon>
        <taxon>Alphaproteobacteria</taxon>
        <taxon>Hyphomicrobiales</taxon>
        <taxon>Nitrobacteraceae</taxon>
        <taxon>Bradyrhizobium</taxon>
    </lineage>
</organism>
<dbReference type="AlphaFoldDB" id="A0A1M5PT38"/>
<accession>A0A1M5PT38</accession>
<dbReference type="Proteomes" id="UP000190675">
    <property type="component" value="Chromosome I"/>
</dbReference>
<gene>
    <name evidence="1" type="ORF">SAMN05444169_5447</name>
</gene>
<dbReference type="EMBL" id="LT670818">
    <property type="protein sequence ID" value="SHH04801.1"/>
    <property type="molecule type" value="Genomic_DNA"/>
</dbReference>
<proteinExistence type="predicted"/>
<name>A0A1M5PT38_9BRAD</name>
<reference evidence="1 2" key="1">
    <citation type="submission" date="2016-11" db="EMBL/GenBank/DDBJ databases">
        <authorList>
            <person name="Jaros S."/>
            <person name="Januszkiewicz K."/>
            <person name="Wedrychowicz H."/>
        </authorList>
    </citation>
    <scope>NUCLEOTIDE SEQUENCE [LARGE SCALE GENOMIC DNA]</scope>
    <source>
        <strain evidence="1 2">GAS242</strain>
    </source>
</reference>
<protein>
    <submittedName>
        <fullName evidence="1">Uncharacterized protein</fullName>
    </submittedName>
</protein>
<sequence length="39" mass="4157">MGSTTFGNANSATMIGFAMPQDIRINRDGCGRVRVVGRV</sequence>
<evidence type="ECO:0000313" key="1">
    <source>
        <dbReference type="EMBL" id="SHH04801.1"/>
    </source>
</evidence>
<evidence type="ECO:0000313" key="2">
    <source>
        <dbReference type="Proteomes" id="UP000190675"/>
    </source>
</evidence>